<organism evidence="1 2">
    <name type="scientific">Scylla paramamosain</name>
    <name type="common">Mud crab</name>
    <dbReference type="NCBI Taxonomy" id="85552"/>
    <lineage>
        <taxon>Eukaryota</taxon>
        <taxon>Metazoa</taxon>
        <taxon>Ecdysozoa</taxon>
        <taxon>Arthropoda</taxon>
        <taxon>Crustacea</taxon>
        <taxon>Multicrustacea</taxon>
        <taxon>Malacostraca</taxon>
        <taxon>Eumalacostraca</taxon>
        <taxon>Eucarida</taxon>
        <taxon>Decapoda</taxon>
        <taxon>Pleocyemata</taxon>
        <taxon>Brachyura</taxon>
        <taxon>Eubrachyura</taxon>
        <taxon>Portunoidea</taxon>
        <taxon>Portunidae</taxon>
        <taxon>Portuninae</taxon>
        <taxon>Scylla</taxon>
    </lineage>
</organism>
<reference evidence="1 2" key="1">
    <citation type="submission" date="2023-03" db="EMBL/GenBank/DDBJ databases">
        <title>High-quality genome of Scylla paramamosain provides insights in environmental adaptation.</title>
        <authorList>
            <person name="Zhang L."/>
        </authorList>
    </citation>
    <scope>NUCLEOTIDE SEQUENCE [LARGE SCALE GENOMIC DNA]</scope>
    <source>
        <strain evidence="1">LZ_2023a</strain>
        <tissue evidence="1">Muscle</tissue>
    </source>
</reference>
<sequence length="148" mass="15610">MWLCVHSVAGRGVVWLGVCGVETKSNSSGRIGQHDLKGSRPDLKSVQASFEMLSVYVDVPVRGQPIDSRVPIGAMECVGSLLVFPAVPLAAPPPPELQTTLGTLSTQGFGLPPSPLSELDSLVVDILGTSNIVFEGRHNRGLILPVES</sequence>
<protein>
    <submittedName>
        <fullName evidence="1">Uncharacterized protein</fullName>
    </submittedName>
</protein>
<evidence type="ECO:0000313" key="2">
    <source>
        <dbReference type="Proteomes" id="UP001487740"/>
    </source>
</evidence>
<dbReference type="EMBL" id="JARAKH010000018">
    <property type="protein sequence ID" value="KAK8395005.1"/>
    <property type="molecule type" value="Genomic_DNA"/>
</dbReference>
<dbReference type="Proteomes" id="UP001487740">
    <property type="component" value="Unassembled WGS sequence"/>
</dbReference>
<gene>
    <name evidence="1" type="ORF">O3P69_006041</name>
</gene>
<name>A0AAW0U4T7_SCYPA</name>
<accession>A0AAW0U4T7</accession>
<keyword evidence="2" id="KW-1185">Reference proteome</keyword>
<evidence type="ECO:0000313" key="1">
    <source>
        <dbReference type="EMBL" id="KAK8395005.1"/>
    </source>
</evidence>
<comment type="caution">
    <text evidence="1">The sequence shown here is derived from an EMBL/GenBank/DDBJ whole genome shotgun (WGS) entry which is preliminary data.</text>
</comment>
<proteinExistence type="predicted"/>
<dbReference type="AlphaFoldDB" id="A0AAW0U4T7"/>